<keyword evidence="9" id="KW-0238">DNA-binding</keyword>
<proteinExistence type="inferred from homology"/>
<keyword evidence="7" id="KW-0067">ATP-binding</keyword>
<name>A0ABU8UAA4_9ACTN</name>
<feature type="compositionally biased region" description="Low complexity" evidence="14">
    <location>
        <begin position="261"/>
        <end position="276"/>
    </location>
</feature>
<dbReference type="PANTHER" id="PTHR43152">
    <property type="entry name" value="UVRABC SYSTEM PROTEIN A"/>
    <property type="match status" value="1"/>
</dbReference>
<feature type="region of interest" description="Disordered" evidence="14">
    <location>
        <begin position="261"/>
        <end position="284"/>
    </location>
</feature>
<evidence type="ECO:0000313" key="16">
    <source>
        <dbReference type="Proteomes" id="UP001382904"/>
    </source>
</evidence>
<dbReference type="PANTHER" id="PTHR43152:SF3">
    <property type="entry name" value="UVRABC SYSTEM PROTEIN A"/>
    <property type="match status" value="1"/>
</dbReference>
<keyword evidence="3" id="KW-0677">Repeat</keyword>
<accession>A0ABU8UAA4</accession>
<dbReference type="InterPro" id="IPR017871">
    <property type="entry name" value="ABC_transporter-like_CS"/>
</dbReference>
<dbReference type="PROSITE" id="PS00211">
    <property type="entry name" value="ABC_TRANSPORTER_1"/>
    <property type="match status" value="1"/>
</dbReference>
<evidence type="ECO:0000256" key="5">
    <source>
        <dbReference type="ARBA" id="ARBA00022763"/>
    </source>
</evidence>
<evidence type="ECO:0000256" key="9">
    <source>
        <dbReference type="ARBA" id="ARBA00023125"/>
    </source>
</evidence>
<evidence type="ECO:0000256" key="12">
    <source>
        <dbReference type="ARBA" id="ARBA00039316"/>
    </source>
</evidence>
<keyword evidence="16" id="KW-1185">Reference proteome</keyword>
<dbReference type="SUPFAM" id="SSF52540">
    <property type="entry name" value="P-loop containing nucleoside triphosphate hydrolases"/>
    <property type="match status" value="1"/>
</dbReference>
<evidence type="ECO:0000256" key="4">
    <source>
        <dbReference type="ARBA" id="ARBA00022741"/>
    </source>
</evidence>
<gene>
    <name evidence="15" type="ORF">WKI68_33255</name>
</gene>
<protein>
    <recommendedName>
        <fullName evidence="12">UvrABC system protein A</fullName>
    </recommendedName>
    <alternativeName>
        <fullName evidence="13">Excinuclease ABC subunit A</fullName>
    </alternativeName>
</protein>
<evidence type="ECO:0000256" key="7">
    <source>
        <dbReference type="ARBA" id="ARBA00022840"/>
    </source>
</evidence>
<keyword evidence="8" id="KW-0267">Excision nuclease</keyword>
<evidence type="ECO:0000256" key="10">
    <source>
        <dbReference type="ARBA" id="ARBA00023204"/>
    </source>
</evidence>
<keyword evidence="2" id="KW-0963">Cytoplasm</keyword>
<evidence type="ECO:0000256" key="13">
    <source>
        <dbReference type="ARBA" id="ARBA00042156"/>
    </source>
</evidence>
<feature type="region of interest" description="Disordered" evidence="14">
    <location>
        <begin position="236"/>
        <end position="255"/>
    </location>
</feature>
<evidence type="ECO:0000256" key="14">
    <source>
        <dbReference type="SAM" id="MobiDB-lite"/>
    </source>
</evidence>
<organism evidence="15 16">
    <name type="scientific">Streptomyces caledonius</name>
    <dbReference type="NCBI Taxonomy" id="3134107"/>
    <lineage>
        <taxon>Bacteria</taxon>
        <taxon>Bacillati</taxon>
        <taxon>Actinomycetota</taxon>
        <taxon>Actinomycetes</taxon>
        <taxon>Kitasatosporales</taxon>
        <taxon>Streptomycetaceae</taxon>
        <taxon>Streptomyces</taxon>
    </lineage>
</organism>
<dbReference type="Gene3D" id="1.20.1580.10">
    <property type="entry name" value="ABC transporter ATPase like domain"/>
    <property type="match status" value="1"/>
</dbReference>
<keyword evidence="4" id="KW-0547">Nucleotide-binding</keyword>
<evidence type="ECO:0000256" key="6">
    <source>
        <dbReference type="ARBA" id="ARBA00022769"/>
    </source>
</evidence>
<dbReference type="EMBL" id="JBBKAM010000002">
    <property type="protein sequence ID" value="MEJ8644819.1"/>
    <property type="molecule type" value="Genomic_DNA"/>
</dbReference>
<evidence type="ECO:0000256" key="11">
    <source>
        <dbReference type="ARBA" id="ARBA00038000"/>
    </source>
</evidence>
<keyword evidence="6" id="KW-0228">DNA excision</keyword>
<keyword evidence="10" id="KW-0234">DNA repair</keyword>
<evidence type="ECO:0000256" key="1">
    <source>
        <dbReference type="ARBA" id="ARBA00004496"/>
    </source>
</evidence>
<dbReference type="InterPro" id="IPR027417">
    <property type="entry name" value="P-loop_NTPase"/>
</dbReference>
<comment type="caution">
    <text evidence="15">The sequence shown here is derived from an EMBL/GenBank/DDBJ whole genome shotgun (WGS) entry which is preliminary data.</text>
</comment>
<reference evidence="15 16" key="1">
    <citation type="submission" date="2024-03" db="EMBL/GenBank/DDBJ databases">
        <title>Novel Streptomyces species of biotechnological and ecological value are a feature of Machair soil.</title>
        <authorList>
            <person name="Prole J.R."/>
            <person name="Goodfellow M."/>
            <person name="Allenby N."/>
            <person name="Ward A.C."/>
        </authorList>
    </citation>
    <scope>NUCLEOTIDE SEQUENCE [LARGE SCALE GENOMIC DNA]</scope>
    <source>
        <strain evidence="15 16">MS1.HAVA.3</strain>
    </source>
</reference>
<evidence type="ECO:0000256" key="2">
    <source>
        <dbReference type="ARBA" id="ARBA00022490"/>
    </source>
</evidence>
<dbReference type="Gene3D" id="3.40.50.300">
    <property type="entry name" value="P-loop containing nucleotide triphosphate hydrolases"/>
    <property type="match status" value="1"/>
</dbReference>
<comment type="similarity">
    <text evidence="11">Belongs to the ABC transporter superfamily. UvrA family.</text>
</comment>
<dbReference type="Proteomes" id="UP001382904">
    <property type="component" value="Unassembled WGS sequence"/>
</dbReference>
<evidence type="ECO:0000313" key="15">
    <source>
        <dbReference type="EMBL" id="MEJ8644819.1"/>
    </source>
</evidence>
<evidence type="ECO:0000256" key="8">
    <source>
        <dbReference type="ARBA" id="ARBA00022881"/>
    </source>
</evidence>
<keyword evidence="5" id="KW-0227">DNA damage</keyword>
<feature type="compositionally biased region" description="Low complexity" evidence="14">
    <location>
        <begin position="240"/>
        <end position="255"/>
    </location>
</feature>
<evidence type="ECO:0000256" key="3">
    <source>
        <dbReference type="ARBA" id="ARBA00022737"/>
    </source>
</evidence>
<sequence length="284" mass="30127">MRKLFAETMEAKVRGYLPGRFSFNVKGGRCENCSGDGTIKIEMNFLPDVYVPCEVCHGARYNRETLEVHYKGKSIAEVLNMPIEEALGFFEAVPTIARHLKTLNEVGLGYVRLGQSAPTLSGGEAQRVKLASELQKRSTGRTVYVLDEPTTGLHFEDISKLIKVLSGLVDKGNSVIVIEHNLDVIKTADWVIDMGPEGGYGGGLVVAEGTPEQVASVGASHTGKFLRDILGADRVSDGTPAARTPAKKAAAAKKAGAAAPAKKAAASAKKAAAPAKKAPRARKA</sequence>
<comment type="subcellular location">
    <subcellularLocation>
        <location evidence="1">Cytoplasm</location>
    </subcellularLocation>
</comment>